<feature type="compositionally biased region" description="Low complexity" evidence="1">
    <location>
        <begin position="73"/>
        <end position="88"/>
    </location>
</feature>
<comment type="caution">
    <text evidence="3">The sequence shown here is derived from an EMBL/GenBank/DDBJ whole genome shotgun (WGS) entry which is preliminary data.</text>
</comment>
<feature type="region of interest" description="Disordered" evidence="1">
    <location>
        <begin position="58"/>
        <end position="92"/>
    </location>
</feature>
<name>A0A538U3G5_UNCEI</name>
<accession>A0A538U3G5</accession>
<evidence type="ECO:0000259" key="2">
    <source>
        <dbReference type="Pfam" id="PF02538"/>
    </source>
</evidence>
<feature type="domain" description="Hydantoinase B/oxoprolinase" evidence="2">
    <location>
        <begin position="1"/>
        <end position="115"/>
    </location>
</feature>
<feature type="compositionally biased region" description="Basic residues" evidence="1">
    <location>
        <begin position="114"/>
        <end position="123"/>
    </location>
</feature>
<dbReference type="PANTHER" id="PTHR11365:SF2">
    <property type="entry name" value="5-OXOPROLINASE"/>
    <property type="match status" value="1"/>
</dbReference>
<dbReference type="InterPro" id="IPR045079">
    <property type="entry name" value="Oxoprolinase-like"/>
</dbReference>
<gene>
    <name evidence="3" type="ORF">E6K80_08620</name>
</gene>
<dbReference type="PANTHER" id="PTHR11365">
    <property type="entry name" value="5-OXOPROLINASE RELATED"/>
    <property type="match status" value="1"/>
</dbReference>
<dbReference type="EMBL" id="VBPA01000209">
    <property type="protein sequence ID" value="TMQ70391.1"/>
    <property type="molecule type" value="Genomic_DNA"/>
</dbReference>
<dbReference type="GO" id="GO:0017168">
    <property type="term" value="F:5-oxoprolinase (ATP-hydrolyzing) activity"/>
    <property type="evidence" value="ECO:0007669"/>
    <property type="project" value="TreeGrafter"/>
</dbReference>
<feature type="non-terminal residue" evidence="3">
    <location>
        <position position="1"/>
    </location>
</feature>
<reference evidence="3 4" key="1">
    <citation type="journal article" date="2019" name="Nat. Microbiol.">
        <title>Mediterranean grassland soil C-N compound turnover is dependent on rainfall and depth, and is mediated by genomically divergent microorganisms.</title>
        <authorList>
            <person name="Diamond S."/>
            <person name="Andeer P.F."/>
            <person name="Li Z."/>
            <person name="Crits-Christoph A."/>
            <person name="Burstein D."/>
            <person name="Anantharaman K."/>
            <person name="Lane K.R."/>
            <person name="Thomas B.C."/>
            <person name="Pan C."/>
            <person name="Northen T.R."/>
            <person name="Banfield J.F."/>
        </authorList>
    </citation>
    <scope>NUCLEOTIDE SEQUENCE [LARGE SCALE GENOMIC DNA]</scope>
    <source>
        <strain evidence="3">WS_10</strain>
    </source>
</reference>
<evidence type="ECO:0000313" key="4">
    <source>
        <dbReference type="Proteomes" id="UP000319836"/>
    </source>
</evidence>
<dbReference type="InterPro" id="IPR003692">
    <property type="entry name" value="Hydantoinase_B"/>
</dbReference>
<proteinExistence type="predicted"/>
<dbReference type="GO" id="GO:0005829">
    <property type="term" value="C:cytosol"/>
    <property type="evidence" value="ECO:0007669"/>
    <property type="project" value="TreeGrafter"/>
</dbReference>
<evidence type="ECO:0000256" key="1">
    <source>
        <dbReference type="SAM" id="MobiDB-lite"/>
    </source>
</evidence>
<dbReference type="GO" id="GO:0006749">
    <property type="term" value="P:glutathione metabolic process"/>
    <property type="evidence" value="ECO:0007669"/>
    <property type="project" value="TreeGrafter"/>
</dbReference>
<evidence type="ECO:0000313" key="3">
    <source>
        <dbReference type="EMBL" id="TMQ70391.1"/>
    </source>
</evidence>
<organism evidence="3 4">
    <name type="scientific">Eiseniibacteriota bacterium</name>
    <dbReference type="NCBI Taxonomy" id="2212470"/>
    <lineage>
        <taxon>Bacteria</taxon>
        <taxon>Candidatus Eiseniibacteriota</taxon>
    </lineage>
</organism>
<feature type="region of interest" description="Disordered" evidence="1">
    <location>
        <begin position="104"/>
        <end position="123"/>
    </location>
</feature>
<dbReference type="Pfam" id="PF02538">
    <property type="entry name" value="Hydantoinase_B"/>
    <property type="match status" value="1"/>
</dbReference>
<dbReference type="AlphaFoldDB" id="A0A538U3G5"/>
<protein>
    <submittedName>
        <fullName evidence="3">Hydantoinase B/oxoprolinase family protein</fullName>
    </submittedName>
</protein>
<dbReference type="Proteomes" id="UP000319836">
    <property type="component" value="Unassembled WGS sequence"/>
</dbReference>
<sequence length="123" mass="13061">NTRNTPIEALEHGYPLRVVETRIRRGSGGRGRWRGGDGVVRTIALEAPARVTVISDRRARGPYGRAGGGSGSPGRNLVRARAGAAARRQPGKFQIDLPRGAVLTLATPGGGGFGRRRSRRAAR</sequence>